<proteinExistence type="predicted"/>
<evidence type="ECO:0000313" key="1">
    <source>
        <dbReference type="EMBL" id="KAJ9115951.1"/>
    </source>
</evidence>
<gene>
    <name evidence="1" type="ORF">QFC22_005094</name>
</gene>
<organism evidence="1 2">
    <name type="scientific">Naganishia vaughanmartiniae</name>
    <dbReference type="NCBI Taxonomy" id="1424756"/>
    <lineage>
        <taxon>Eukaryota</taxon>
        <taxon>Fungi</taxon>
        <taxon>Dikarya</taxon>
        <taxon>Basidiomycota</taxon>
        <taxon>Agaricomycotina</taxon>
        <taxon>Tremellomycetes</taxon>
        <taxon>Filobasidiales</taxon>
        <taxon>Filobasidiaceae</taxon>
        <taxon>Naganishia</taxon>
    </lineage>
</organism>
<name>A0ACC2WXS9_9TREE</name>
<reference evidence="1" key="1">
    <citation type="submission" date="2023-04" db="EMBL/GenBank/DDBJ databases">
        <title>Draft Genome sequencing of Naganishia species isolated from polar environments using Oxford Nanopore Technology.</title>
        <authorList>
            <person name="Leo P."/>
            <person name="Venkateswaran K."/>
        </authorList>
    </citation>
    <scope>NUCLEOTIDE SEQUENCE</scope>
    <source>
        <strain evidence="1">MNA-CCFEE 5425</strain>
    </source>
</reference>
<accession>A0ACC2WXS9</accession>
<dbReference type="EMBL" id="JASBWU010000015">
    <property type="protein sequence ID" value="KAJ9115951.1"/>
    <property type="molecule type" value="Genomic_DNA"/>
</dbReference>
<evidence type="ECO:0000313" key="2">
    <source>
        <dbReference type="Proteomes" id="UP001243375"/>
    </source>
</evidence>
<sequence>MPEPADKTIASTVDHGELTTANEHHAEPLSSVFSILHDIQNTLSTRFPSPAHASNLHPFIRNHEQPSAVSWTEEKERLRASVQALKLGVSKFRDCWRGERERVVAASGDAQGKGADQSASVDEVVMQRKTVLLRIMLDWCTLASPTDRIIALAQSIRLDVSLDNEDPSFGMGMETGTGAADEVAGPPSSDTCAVRADDAGVRVDTLALAGQRMVIDIEVAHPSPAVGRGNGWTVNSLRVERVDPEHLAVTTAGEGTDVDLPPADDAYLNSTSGGAVPGTRFLQKQSLVLKHYLQKYLDAVNRYNDSERRWYTYHETLHPDDEESLELQAERAILAFGDQLANLRAIDLKMQPLDALLGAAATDSRPAQRSDSGQVDADVDMDGGKVTKGDQVILWDQLNEIHSLLKTSDSYLSISQPPSVLPQFHPFPEPTFLVNPLCRVVLSETATTARFNNGSSNSDFGGWAIALDEPVLVSKGFFGRPGTSDGKAGHGGMLLPEKGLEDLCGRECRDDDRLHWDPINGGYNIYEQGSLAGQTSDQREQAENLDDELDQLLTSSAMGSVTTPRNMTVIIQPKPNSLDICLPITVSSIHTQNPLILNLVIQPNADTGKVNVTVSADASGDVQAQEQVDAYLEGMVDENQMADRLASFEGDVPRWLESLCTDLYG</sequence>
<dbReference type="Proteomes" id="UP001243375">
    <property type="component" value="Unassembled WGS sequence"/>
</dbReference>
<protein>
    <submittedName>
        <fullName evidence="1">Uncharacterized protein</fullName>
    </submittedName>
</protein>
<comment type="caution">
    <text evidence="1">The sequence shown here is derived from an EMBL/GenBank/DDBJ whole genome shotgun (WGS) entry which is preliminary data.</text>
</comment>
<keyword evidence="2" id="KW-1185">Reference proteome</keyword>